<proteinExistence type="predicted"/>
<sequence length="384" mass="41428">MMSTKSNPLPFDDEPNAHVPEMPESETGVLNDAEPIEDGLQVHTDSDANDKVAENLADFETGNNHADHVEDAEDHNCTEEFRPAATVPGEFLVPIREIGEWEYHLRRFSPVRASHASALALSASDPRSLRPIVVLEKHGKYLVVDGRFMLGAIKAQHPGDDDVMVRVVLFSGDEGEAVAAMCDGALGTAVATKMEMAHGLLALQRANRISQTALAERYGALTKDKVSQMLIAARLQEAYPVLFQVLEEPHKAPISLAVALNKAVKAMTQADFVDLLARAAACVEDGERCGPGDLFDLLDIPHQRVTKADGSDNMITLEADDAAEAIFGHDDQQVGSAEQLADGAERLTLPSATVVGGMNHNEREAAAEGFITHIRRYFGLGAPV</sequence>
<evidence type="ECO:0000313" key="2">
    <source>
        <dbReference type="EMBL" id="MBW4329877.1"/>
    </source>
</evidence>
<dbReference type="EMBL" id="JAHWZX010000002">
    <property type="protein sequence ID" value="MBW4329877.1"/>
    <property type="molecule type" value="Genomic_DNA"/>
</dbReference>
<accession>A0ABS6XI70</accession>
<evidence type="ECO:0008006" key="4">
    <source>
        <dbReference type="Google" id="ProtNLM"/>
    </source>
</evidence>
<name>A0ABS6XI70_9SPHN</name>
<dbReference type="Proteomes" id="UP001197214">
    <property type="component" value="Unassembled WGS sequence"/>
</dbReference>
<evidence type="ECO:0000256" key="1">
    <source>
        <dbReference type="SAM" id="MobiDB-lite"/>
    </source>
</evidence>
<comment type="caution">
    <text evidence="2">The sequence shown here is derived from an EMBL/GenBank/DDBJ whole genome shotgun (WGS) entry which is preliminary data.</text>
</comment>
<keyword evidence="3" id="KW-1185">Reference proteome</keyword>
<gene>
    <name evidence="2" type="ORF">KY084_03185</name>
</gene>
<reference evidence="2 3" key="1">
    <citation type="submission" date="2021-07" db="EMBL/GenBank/DDBJ databases">
        <title>Stakelama flava sp. nov., a novel endophytic bacterium isolated from branch of Kandelia candel.</title>
        <authorList>
            <person name="Tuo L."/>
        </authorList>
    </citation>
    <scope>NUCLEOTIDE SEQUENCE [LARGE SCALE GENOMIC DNA]</scope>
    <source>
        <strain evidence="2 3">CBK3Z-3</strain>
    </source>
</reference>
<organism evidence="2 3">
    <name type="scientific">Stakelama flava</name>
    <dbReference type="NCBI Taxonomy" id="2860338"/>
    <lineage>
        <taxon>Bacteria</taxon>
        <taxon>Pseudomonadati</taxon>
        <taxon>Pseudomonadota</taxon>
        <taxon>Alphaproteobacteria</taxon>
        <taxon>Sphingomonadales</taxon>
        <taxon>Sphingomonadaceae</taxon>
        <taxon>Stakelama</taxon>
    </lineage>
</organism>
<dbReference type="RefSeq" id="WP_219236976.1">
    <property type="nucleotide sequence ID" value="NZ_JAHWZX010000002.1"/>
</dbReference>
<evidence type="ECO:0000313" key="3">
    <source>
        <dbReference type="Proteomes" id="UP001197214"/>
    </source>
</evidence>
<feature type="region of interest" description="Disordered" evidence="1">
    <location>
        <begin position="1"/>
        <end position="26"/>
    </location>
</feature>
<protein>
    <recommendedName>
        <fullName evidence="4">ParB/Sulfiredoxin domain-containing protein</fullName>
    </recommendedName>
</protein>